<evidence type="ECO:0000313" key="1">
    <source>
        <dbReference type="EMBL" id="MQM10269.1"/>
    </source>
</evidence>
<comment type="caution">
    <text evidence="1">The sequence shown here is derived from an EMBL/GenBank/DDBJ whole genome shotgun (WGS) entry which is preliminary data.</text>
</comment>
<accession>A0A843WKB4</accession>
<gene>
    <name evidence="1" type="ORF">Taro_043158</name>
</gene>
<name>A0A843WKB4_COLES</name>
<dbReference type="AlphaFoldDB" id="A0A843WKB4"/>
<organism evidence="1 2">
    <name type="scientific">Colocasia esculenta</name>
    <name type="common">Wild taro</name>
    <name type="synonym">Arum esculentum</name>
    <dbReference type="NCBI Taxonomy" id="4460"/>
    <lineage>
        <taxon>Eukaryota</taxon>
        <taxon>Viridiplantae</taxon>
        <taxon>Streptophyta</taxon>
        <taxon>Embryophyta</taxon>
        <taxon>Tracheophyta</taxon>
        <taxon>Spermatophyta</taxon>
        <taxon>Magnoliopsida</taxon>
        <taxon>Liliopsida</taxon>
        <taxon>Araceae</taxon>
        <taxon>Aroideae</taxon>
        <taxon>Colocasieae</taxon>
        <taxon>Colocasia</taxon>
    </lineage>
</organism>
<sequence length="428" mass="45545">MRQSRGGFVQPWGAAVVLGVFGFLEVRLAWFPHEEGVRSVCGCGTAVGPFILDCEIESVSGYVVELCSVEGMSCNPPPMGHVEELLVAEELWNAHTKPFFFPFSSAATCTNRPLEVDQRTPIPVHLSRECFGQQACSSHELWSGGENGGQSALLLTTSLFVAPEPPTEARRGTVVRPDYGSYCCVTLCSCPHSDETSRSGPGLRFFRAKFQGTWQPGQMAAGGQPPVLLVPEQQEDPQVEQLAVQQASGTRSTRVGRRRTAVSEDRTALLERFLCLRPLTFFGDYDPNRAESWTHELERTFETMECTEEDHFQFALEVQANDHSRGWTEPAVEAPVEEGLPDGASSAAAVVSAVHSAVVAVPVLTTVAGTPSAAAGAVSATASVVSVASAISAIPPTVAVSVAPAGTAAAAPVGAEAWAWSWSCDGSH</sequence>
<proteinExistence type="predicted"/>
<protein>
    <submittedName>
        <fullName evidence="1">Uncharacterized protein</fullName>
    </submittedName>
</protein>
<dbReference type="OrthoDB" id="1934635at2759"/>
<dbReference type="EMBL" id="NMUH01004627">
    <property type="protein sequence ID" value="MQM10269.1"/>
    <property type="molecule type" value="Genomic_DNA"/>
</dbReference>
<keyword evidence="2" id="KW-1185">Reference proteome</keyword>
<evidence type="ECO:0000313" key="2">
    <source>
        <dbReference type="Proteomes" id="UP000652761"/>
    </source>
</evidence>
<reference evidence="1" key="1">
    <citation type="submission" date="2017-07" db="EMBL/GenBank/DDBJ databases">
        <title>Taro Niue Genome Assembly and Annotation.</title>
        <authorList>
            <person name="Atibalentja N."/>
            <person name="Keating K."/>
            <person name="Fields C.J."/>
        </authorList>
    </citation>
    <scope>NUCLEOTIDE SEQUENCE</scope>
    <source>
        <strain evidence="1">Niue_2</strain>
        <tissue evidence="1">Leaf</tissue>
    </source>
</reference>
<dbReference type="Proteomes" id="UP000652761">
    <property type="component" value="Unassembled WGS sequence"/>
</dbReference>